<comment type="pathway">
    <text evidence="1 7 8">Carbohydrate degradation; glycolysis; D-glyceraldehyde 3-phosphate from glycerone phosphate: step 1/1.</text>
</comment>
<dbReference type="HAMAP" id="MF_00147_B">
    <property type="entry name" value="TIM_B"/>
    <property type="match status" value="1"/>
</dbReference>
<dbReference type="UniPathway" id="UPA00109">
    <property type="reaction ID" value="UER00189"/>
</dbReference>
<dbReference type="EC" id="5.3.1.1" evidence="7 8"/>
<dbReference type="Gene3D" id="3.20.20.70">
    <property type="entry name" value="Aldolase class I"/>
    <property type="match status" value="1"/>
</dbReference>
<gene>
    <name evidence="7" type="primary">tpiA</name>
    <name evidence="9" type="ORF">ENO34_04550</name>
</gene>
<dbReference type="InterPro" id="IPR000652">
    <property type="entry name" value="Triosephosphate_isomerase"/>
</dbReference>
<comment type="subcellular location">
    <subcellularLocation>
        <location evidence="7 8">Cytoplasm</location>
    </subcellularLocation>
</comment>
<dbReference type="GO" id="GO:0006096">
    <property type="term" value="P:glycolytic process"/>
    <property type="evidence" value="ECO:0007669"/>
    <property type="project" value="UniProtKB-UniRule"/>
</dbReference>
<keyword evidence="6 7" id="KW-0413">Isomerase</keyword>
<evidence type="ECO:0000256" key="8">
    <source>
        <dbReference type="RuleBase" id="RU363013"/>
    </source>
</evidence>
<accession>A0A831YDU8</accession>
<reference evidence="9" key="1">
    <citation type="journal article" date="2020" name="mSystems">
        <title>Genome- and Community-Level Interaction Insights into Carbon Utilization and Element Cycling Functions of Hydrothermarchaeota in Hydrothermal Sediment.</title>
        <authorList>
            <person name="Zhou Z."/>
            <person name="Liu Y."/>
            <person name="Xu W."/>
            <person name="Pan J."/>
            <person name="Luo Z.H."/>
            <person name="Li M."/>
        </authorList>
    </citation>
    <scope>NUCLEOTIDE SEQUENCE [LARGE SCALE GENOMIC DNA]</scope>
    <source>
        <strain evidence="9">SpSt-1257</strain>
    </source>
</reference>
<comment type="caution">
    <text evidence="9">The sequence shown here is derived from an EMBL/GenBank/DDBJ whole genome shotgun (WGS) entry which is preliminary data.</text>
</comment>
<evidence type="ECO:0000256" key="3">
    <source>
        <dbReference type="ARBA" id="ARBA00022432"/>
    </source>
</evidence>
<dbReference type="NCBIfam" id="TIGR00419">
    <property type="entry name" value="tim"/>
    <property type="match status" value="1"/>
</dbReference>
<dbReference type="Proteomes" id="UP000885621">
    <property type="component" value="Unassembled WGS sequence"/>
</dbReference>
<dbReference type="PROSITE" id="PS51440">
    <property type="entry name" value="TIM_2"/>
    <property type="match status" value="1"/>
</dbReference>
<dbReference type="CDD" id="cd00311">
    <property type="entry name" value="TIM"/>
    <property type="match status" value="1"/>
</dbReference>
<name>A0A831YDU8_9AQUI</name>
<dbReference type="EMBL" id="DSFC01000259">
    <property type="protein sequence ID" value="HEV09654.1"/>
    <property type="molecule type" value="Genomic_DNA"/>
</dbReference>
<keyword evidence="3 7" id="KW-0312">Gluconeogenesis</keyword>
<dbReference type="UniPathway" id="UPA00138"/>
<evidence type="ECO:0000256" key="5">
    <source>
        <dbReference type="ARBA" id="ARBA00023152"/>
    </source>
</evidence>
<comment type="catalytic activity">
    <reaction evidence="7 8">
        <text>D-glyceraldehyde 3-phosphate = dihydroxyacetone phosphate</text>
        <dbReference type="Rhea" id="RHEA:18585"/>
        <dbReference type="ChEBI" id="CHEBI:57642"/>
        <dbReference type="ChEBI" id="CHEBI:59776"/>
        <dbReference type="EC" id="5.3.1.1"/>
    </reaction>
</comment>
<dbReference type="GO" id="GO:0046166">
    <property type="term" value="P:glyceraldehyde-3-phosphate biosynthetic process"/>
    <property type="evidence" value="ECO:0007669"/>
    <property type="project" value="TreeGrafter"/>
</dbReference>
<dbReference type="InterPro" id="IPR022896">
    <property type="entry name" value="TrioseP_Isoase_bac/euk"/>
</dbReference>
<evidence type="ECO:0000256" key="2">
    <source>
        <dbReference type="ARBA" id="ARBA00007422"/>
    </source>
</evidence>
<feature type="active site" description="Electrophile" evidence="7">
    <location>
        <position position="94"/>
    </location>
</feature>
<feature type="binding site" evidence="7">
    <location>
        <position position="210"/>
    </location>
    <ligand>
        <name>substrate</name>
    </ligand>
</feature>
<evidence type="ECO:0000313" key="9">
    <source>
        <dbReference type="EMBL" id="HEV09654.1"/>
    </source>
</evidence>
<evidence type="ECO:0000256" key="4">
    <source>
        <dbReference type="ARBA" id="ARBA00022490"/>
    </source>
</evidence>
<evidence type="ECO:0000256" key="1">
    <source>
        <dbReference type="ARBA" id="ARBA00004680"/>
    </source>
</evidence>
<dbReference type="InterPro" id="IPR013785">
    <property type="entry name" value="Aldolase_TIM"/>
</dbReference>
<comment type="caution">
    <text evidence="7">Lacks conserved residue(s) required for the propagation of feature annotation.</text>
</comment>
<evidence type="ECO:0000256" key="7">
    <source>
        <dbReference type="HAMAP-Rule" id="MF_00147"/>
    </source>
</evidence>
<organism evidence="9">
    <name type="scientific">Sulfurihydrogenibium azorense</name>
    <dbReference type="NCBI Taxonomy" id="309806"/>
    <lineage>
        <taxon>Bacteria</taxon>
        <taxon>Pseudomonadati</taxon>
        <taxon>Aquificota</taxon>
        <taxon>Aquificia</taxon>
        <taxon>Aquificales</taxon>
        <taxon>Hydrogenothermaceae</taxon>
        <taxon>Sulfurihydrogenibium</taxon>
    </lineage>
</organism>
<feature type="binding site" evidence="7">
    <location>
        <begin position="8"/>
        <end position="10"/>
    </location>
    <ligand>
        <name>substrate</name>
    </ligand>
</feature>
<dbReference type="AlphaFoldDB" id="A0A831YDU8"/>
<dbReference type="GO" id="GO:0004807">
    <property type="term" value="F:triose-phosphate isomerase activity"/>
    <property type="evidence" value="ECO:0007669"/>
    <property type="project" value="UniProtKB-UniRule"/>
</dbReference>
<comment type="similarity">
    <text evidence="2 7 8">Belongs to the triosephosphate isomerase family.</text>
</comment>
<dbReference type="InterPro" id="IPR035990">
    <property type="entry name" value="TIM_sf"/>
</dbReference>
<dbReference type="GO" id="GO:0006094">
    <property type="term" value="P:gluconeogenesis"/>
    <property type="evidence" value="ECO:0007669"/>
    <property type="project" value="UniProtKB-UniRule"/>
</dbReference>
<comment type="subunit">
    <text evidence="7 8">Homodimer.</text>
</comment>
<dbReference type="PANTHER" id="PTHR21139:SF42">
    <property type="entry name" value="TRIOSEPHOSPHATE ISOMERASE"/>
    <property type="match status" value="1"/>
</dbReference>
<evidence type="ECO:0000256" key="6">
    <source>
        <dbReference type="ARBA" id="ARBA00023235"/>
    </source>
</evidence>
<dbReference type="InterPro" id="IPR020861">
    <property type="entry name" value="Triosephosphate_isomerase_AS"/>
</dbReference>
<feature type="binding site" evidence="7">
    <location>
        <position position="171"/>
    </location>
    <ligand>
        <name>substrate</name>
    </ligand>
</feature>
<feature type="active site" description="Proton acceptor" evidence="7">
    <location>
        <position position="165"/>
    </location>
</feature>
<dbReference type="GO" id="GO:0005829">
    <property type="term" value="C:cytosol"/>
    <property type="evidence" value="ECO:0007669"/>
    <property type="project" value="TreeGrafter"/>
</dbReference>
<dbReference type="PROSITE" id="PS00171">
    <property type="entry name" value="TIM_1"/>
    <property type="match status" value="1"/>
</dbReference>
<dbReference type="GO" id="GO:0019563">
    <property type="term" value="P:glycerol catabolic process"/>
    <property type="evidence" value="ECO:0007669"/>
    <property type="project" value="TreeGrafter"/>
</dbReference>
<dbReference type="FunFam" id="3.20.20.70:FF:000016">
    <property type="entry name" value="Triosephosphate isomerase"/>
    <property type="match status" value="1"/>
</dbReference>
<comment type="function">
    <text evidence="7">Involved in the gluconeogenesis. Catalyzes stereospecifically the conversion of dihydroxyacetone phosphate (DHAP) to D-glyceraldehyde-3-phosphate (G3P).</text>
</comment>
<dbReference type="SUPFAM" id="SSF51351">
    <property type="entry name" value="Triosephosphate isomerase (TIM)"/>
    <property type="match status" value="1"/>
</dbReference>
<keyword evidence="4 7" id="KW-0963">Cytoplasm</keyword>
<dbReference type="Pfam" id="PF00121">
    <property type="entry name" value="TIM"/>
    <property type="match status" value="1"/>
</dbReference>
<protein>
    <recommendedName>
        <fullName evidence="7 8">Triosephosphate isomerase</fullName>
        <shortName evidence="7">TIM</shortName>
        <shortName evidence="7">TPI</shortName>
        <ecNumber evidence="7 8">5.3.1.1</ecNumber>
    </recommendedName>
    <alternativeName>
        <fullName evidence="7">Triose-phosphate isomerase</fullName>
    </alternativeName>
</protein>
<proteinExistence type="inferred from homology"/>
<sequence length="250" mass="27780">MAYLIAANWKMNKTVAESIDYIKTFKELVRDLKDVDIMIAPSFTALSSVSSLISDTNINLGAQNMFYAEKGAYTGEISPVMLKELNVKYVILGHSERRHIFGEKDELINKKVHAAIEFGLRPILCVGETLEERELGKTKSVVERQIRSGIAGLEKEVSSIDIAYEPVWAIGTGVNATVEQAQEVHQFIRNLIHDISKGNDKGTRILYGGSVNEKNASELIKAKDVEGFLVGTASLDPKKFYEIILKSMEV</sequence>
<dbReference type="PANTHER" id="PTHR21139">
    <property type="entry name" value="TRIOSEPHOSPHATE ISOMERASE"/>
    <property type="match status" value="1"/>
</dbReference>
<comment type="pathway">
    <text evidence="7 8">Carbohydrate biosynthesis; gluconeogenesis.</text>
</comment>
<keyword evidence="5 7" id="KW-0324">Glycolysis</keyword>